<evidence type="ECO:0008006" key="9">
    <source>
        <dbReference type="Google" id="ProtNLM"/>
    </source>
</evidence>
<reference evidence="7" key="2">
    <citation type="submission" date="2020-09" db="EMBL/GenBank/DDBJ databases">
        <authorList>
            <person name="Sun Q."/>
            <person name="Zhou Y."/>
        </authorList>
    </citation>
    <scope>NUCLEOTIDE SEQUENCE</scope>
    <source>
        <strain evidence="7">CGMCC 1.15880</strain>
    </source>
</reference>
<dbReference type="InterPro" id="IPR005496">
    <property type="entry name" value="Integral_membrane_TerC"/>
</dbReference>
<feature type="transmembrane region" description="Helical" evidence="6">
    <location>
        <begin position="12"/>
        <end position="33"/>
    </location>
</feature>
<comment type="similarity">
    <text evidence="2">Belongs to the TerC family.</text>
</comment>
<organism evidence="7 8">
    <name type="scientific">Neptunicoccus cionae</name>
    <dbReference type="NCBI Taxonomy" id="2035344"/>
    <lineage>
        <taxon>Bacteria</taxon>
        <taxon>Pseudomonadati</taxon>
        <taxon>Pseudomonadota</taxon>
        <taxon>Alphaproteobacteria</taxon>
        <taxon>Rhodobacterales</taxon>
        <taxon>Paracoccaceae</taxon>
        <taxon>Neptunicoccus</taxon>
    </lineage>
</organism>
<evidence type="ECO:0000256" key="1">
    <source>
        <dbReference type="ARBA" id="ARBA00004141"/>
    </source>
</evidence>
<evidence type="ECO:0000313" key="8">
    <source>
        <dbReference type="Proteomes" id="UP000628017"/>
    </source>
</evidence>
<keyword evidence="3 6" id="KW-0812">Transmembrane</keyword>
<comment type="subcellular location">
    <subcellularLocation>
        <location evidence="1">Membrane</location>
        <topology evidence="1">Multi-pass membrane protein</topology>
    </subcellularLocation>
</comment>
<dbReference type="PANTHER" id="PTHR30238:SF4">
    <property type="entry name" value="SLL1022 PROTEIN"/>
    <property type="match status" value="1"/>
</dbReference>
<feature type="transmembrane region" description="Helical" evidence="6">
    <location>
        <begin position="194"/>
        <end position="219"/>
    </location>
</feature>
<dbReference type="EMBL" id="BMKA01000002">
    <property type="protein sequence ID" value="GGA13366.1"/>
    <property type="molecule type" value="Genomic_DNA"/>
</dbReference>
<gene>
    <name evidence="7" type="ORF">GCM10011498_11650</name>
</gene>
<accession>A0A916VP05</accession>
<reference evidence="7" key="1">
    <citation type="journal article" date="2014" name="Int. J. Syst. Evol. Microbiol.">
        <title>Complete genome sequence of Corynebacterium casei LMG S-19264T (=DSM 44701T), isolated from a smear-ripened cheese.</title>
        <authorList>
            <consortium name="US DOE Joint Genome Institute (JGI-PGF)"/>
            <person name="Walter F."/>
            <person name="Albersmeier A."/>
            <person name="Kalinowski J."/>
            <person name="Ruckert C."/>
        </authorList>
    </citation>
    <scope>NUCLEOTIDE SEQUENCE</scope>
    <source>
        <strain evidence="7">CGMCC 1.15880</strain>
    </source>
</reference>
<evidence type="ECO:0000256" key="3">
    <source>
        <dbReference type="ARBA" id="ARBA00022692"/>
    </source>
</evidence>
<keyword evidence="5 6" id="KW-0472">Membrane</keyword>
<dbReference type="Pfam" id="PF03741">
    <property type="entry name" value="TerC"/>
    <property type="match status" value="1"/>
</dbReference>
<feature type="transmembrane region" description="Helical" evidence="6">
    <location>
        <begin position="45"/>
        <end position="69"/>
    </location>
</feature>
<feature type="transmembrane region" description="Helical" evidence="6">
    <location>
        <begin position="239"/>
        <end position="258"/>
    </location>
</feature>
<feature type="transmembrane region" description="Helical" evidence="6">
    <location>
        <begin position="135"/>
        <end position="157"/>
    </location>
</feature>
<name>A0A916VP05_9RHOB</name>
<dbReference type="GO" id="GO:0016020">
    <property type="term" value="C:membrane"/>
    <property type="evidence" value="ECO:0007669"/>
    <property type="project" value="UniProtKB-SubCell"/>
</dbReference>
<dbReference type="PANTHER" id="PTHR30238">
    <property type="entry name" value="MEMBRANE BOUND PREDICTED REDOX MODULATOR"/>
    <property type="match status" value="1"/>
</dbReference>
<keyword evidence="4 6" id="KW-1133">Transmembrane helix</keyword>
<evidence type="ECO:0000256" key="5">
    <source>
        <dbReference type="ARBA" id="ARBA00023136"/>
    </source>
</evidence>
<keyword evidence="8" id="KW-1185">Reference proteome</keyword>
<feature type="transmembrane region" description="Helical" evidence="6">
    <location>
        <begin position="89"/>
        <end position="108"/>
    </location>
</feature>
<proteinExistence type="inferred from homology"/>
<dbReference type="AlphaFoldDB" id="A0A916VP05"/>
<protein>
    <recommendedName>
        <fullName evidence="9">Tellurium resistance protein TerC</fullName>
    </recommendedName>
</protein>
<feature type="transmembrane region" description="Helical" evidence="6">
    <location>
        <begin position="163"/>
        <end position="182"/>
    </location>
</feature>
<dbReference type="RefSeq" id="WP_188671970.1">
    <property type="nucleotide sequence ID" value="NZ_BMKA01000002.1"/>
</dbReference>
<evidence type="ECO:0000256" key="6">
    <source>
        <dbReference type="SAM" id="Phobius"/>
    </source>
</evidence>
<evidence type="ECO:0000313" key="7">
    <source>
        <dbReference type="EMBL" id="GGA13366.1"/>
    </source>
</evidence>
<comment type="caution">
    <text evidence="7">The sequence shown here is derived from an EMBL/GenBank/DDBJ whole genome shotgun (WGS) entry which is preliminary data.</text>
</comment>
<evidence type="ECO:0000256" key="2">
    <source>
        <dbReference type="ARBA" id="ARBA00007511"/>
    </source>
</evidence>
<evidence type="ECO:0000256" key="4">
    <source>
        <dbReference type="ARBA" id="ARBA00022989"/>
    </source>
</evidence>
<sequence length="271" mass="29976">MAELLTFENLANLGVLIFLQAVLGFDNLLYISIESQRAPKEHQKSVRFWGIIIAVVLRVILLFTMIQLIDALKDPFYIFDYPGIITGGVNFSTVVFIFGGVFIMYTAFKEITHMLSVHELGHEGGKKDAKSARQVVMLIVMMNLIFSFDSILSALAITDVFPVLAIAILSSGLAMLLLADGVTTFLQKNRMYEVLGLFILLIVGVVLLGEAGPAAAHAMHNDDLQIRVFGYALLPMSKTTFYFSVVVLVLVEIVQTGYQRKLATERQKGGH</sequence>
<dbReference type="Proteomes" id="UP000628017">
    <property type="component" value="Unassembled WGS sequence"/>
</dbReference>